<name>H9G890_ANOCA</name>
<dbReference type="SMART" id="SM00192">
    <property type="entry name" value="LDLa"/>
    <property type="match status" value="1"/>
</dbReference>
<dbReference type="FunFam" id="2.60.40.10:FF:000204">
    <property type="entry name" value="Major histocompatibility complex, class I-related protein"/>
    <property type="match status" value="1"/>
</dbReference>
<comment type="caution">
    <text evidence="10">Lacks conserved residue(s) required for the propagation of feature annotation.</text>
</comment>
<dbReference type="Bgee" id="ENSACAG00000003922">
    <property type="expression patterns" value="Expressed in liver and 9 other cell types or tissues"/>
</dbReference>
<dbReference type="PANTHER" id="PTHR16675">
    <property type="entry name" value="MHC CLASS I-RELATED"/>
    <property type="match status" value="1"/>
</dbReference>
<keyword evidence="2" id="KW-0490">MHC I</keyword>
<dbReference type="KEGG" id="acs:100554781"/>
<dbReference type="InterPro" id="IPR007110">
    <property type="entry name" value="Ig-like_dom"/>
</dbReference>
<dbReference type="SUPFAM" id="SSF48726">
    <property type="entry name" value="Immunoglobulin"/>
    <property type="match status" value="1"/>
</dbReference>
<protein>
    <recommendedName>
        <fullName evidence="12">Ig-like domain-containing protein</fullName>
    </recommendedName>
</protein>
<dbReference type="Pfam" id="PF07654">
    <property type="entry name" value="C1-set"/>
    <property type="match status" value="1"/>
</dbReference>
<dbReference type="GeneTree" id="ENSGT01150000286995"/>
<dbReference type="SUPFAM" id="SSF57424">
    <property type="entry name" value="LDL receptor-like module"/>
    <property type="match status" value="1"/>
</dbReference>
<evidence type="ECO:0000256" key="5">
    <source>
        <dbReference type="ARBA" id="ARBA00022859"/>
    </source>
</evidence>
<dbReference type="InterPro" id="IPR011162">
    <property type="entry name" value="MHC_I/II-like_Ag-recog"/>
</dbReference>
<dbReference type="STRING" id="28377.ENSACAP00000003807"/>
<feature type="domain" description="Ig-like" evidence="12">
    <location>
        <begin position="198"/>
        <end position="284"/>
    </location>
</feature>
<keyword evidence="3 11" id="KW-0812">Transmembrane</keyword>
<dbReference type="GO" id="GO:0002474">
    <property type="term" value="P:antigen processing and presentation of peptide antigen via MHC class I"/>
    <property type="evidence" value="ECO:0007669"/>
    <property type="project" value="UniProtKB-KW"/>
</dbReference>
<dbReference type="InterPro" id="IPR003597">
    <property type="entry name" value="Ig_C1-set"/>
</dbReference>
<dbReference type="Ensembl" id="ENSACAT00000003899.3">
    <property type="protein sequence ID" value="ENSACAP00000003807.3"/>
    <property type="gene ID" value="ENSACAG00000003922.3"/>
</dbReference>
<dbReference type="OrthoDB" id="8936120at2759"/>
<dbReference type="PANTHER" id="PTHR16675:SF242">
    <property type="entry name" value="MAJOR HISTOCOMPATIBILITY COMPLEX CLASS I-RELATED GENE PROTEIN"/>
    <property type="match status" value="1"/>
</dbReference>
<evidence type="ECO:0000256" key="1">
    <source>
        <dbReference type="ARBA" id="ARBA00004479"/>
    </source>
</evidence>
<dbReference type="InterPro" id="IPR011161">
    <property type="entry name" value="MHC_I-like_Ag-recog"/>
</dbReference>
<evidence type="ECO:0000256" key="7">
    <source>
        <dbReference type="ARBA" id="ARBA00023136"/>
    </source>
</evidence>
<comment type="subcellular location">
    <subcellularLocation>
        <location evidence="1">Membrane</location>
        <topology evidence="1">Single-pass type I membrane protein</topology>
    </subcellularLocation>
</comment>
<reference evidence="13" key="2">
    <citation type="submission" date="2025-08" db="UniProtKB">
        <authorList>
            <consortium name="Ensembl"/>
        </authorList>
    </citation>
    <scope>IDENTIFICATION</scope>
</reference>
<reference evidence="13" key="1">
    <citation type="submission" date="2009-12" db="EMBL/GenBank/DDBJ databases">
        <title>The Genome Sequence of Anolis carolinensis (Green Anole Lizard).</title>
        <authorList>
            <consortium name="The Genome Sequencing Platform"/>
            <person name="Di Palma F."/>
            <person name="Alfoldi J."/>
            <person name="Heiman D."/>
            <person name="Young S."/>
            <person name="Grabherr M."/>
            <person name="Johnson J."/>
            <person name="Lander E.S."/>
            <person name="Lindblad-Toh K."/>
        </authorList>
    </citation>
    <scope>NUCLEOTIDE SEQUENCE [LARGE SCALE GENOMIC DNA]</scope>
    <source>
        <strain evidence="13">JBL SC #1</strain>
    </source>
</reference>
<keyword evidence="7 11" id="KW-0472">Membrane</keyword>
<dbReference type="InterPro" id="IPR023415">
    <property type="entry name" value="LDLR_class-A_CS"/>
</dbReference>
<dbReference type="InterPro" id="IPR037055">
    <property type="entry name" value="MHC_I-like_Ag-recog_sf"/>
</dbReference>
<organism evidence="13 14">
    <name type="scientific">Anolis carolinensis</name>
    <name type="common">Green anole</name>
    <name type="synonym">American chameleon</name>
    <dbReference type="NCBI Taxonomy" id="28377"/>
    <lineage>
        <taxon>Eukaryota</taxon>
        <taxon>Metazoa</taxon>
        <taxon>Chordata</taxon>
        <taxon>Craniata</taxon>
        <taxon>Vertebrata</taxon>
        <taxon>Euteleostomi</taxon>
        <taxon>Lepidosauria</taxon>
        <taxon>Squamata</taxon>
        <taxon>Bifurcata</taxon>
        <taxon>Unidentata</taxon>
        <taxon>Episquamata</taxon>
        <taxon>Toxicofera</taxon>
        <taxon>Iguania</taxon>
        <taxon>Dactyloidae</taxon>
        <taxon>Anolis</taxon>
    </lineage>
</organism>
<dbReference type="InterPro" id="IPR036055">
    <property type="entry name" value="LDL_receptor-like_sf"/>
</dbReference>
<feature type="disulfide bond" evidence="10">
    <location>
        <begin position="86"/>
        <end position="98"/>
    </location>
</feature>
<evidence type="ECO:0000313" key="13">
    <source>
        <dbReference type="Ensembl" id="ENSACAP00000003807.3"/>
    </source>
</evidence>
<keyword evidence="9" id="KW-0325">Glycoprotein</keyword>
<keyword evidence="14" id="KW-1185">Reference proteome</keyword>
<dbReference type="PROSITE" id="PS50835">
    <property type="entry name" value="IG_LIKE"/>
    <property type="match status" value="1"/>
</dbReference>
<dbReference type="HOGENOM" id="CLU_047501_1_1_1"/>
<dbReference type="Proteomes" id="UP000001646">
    <property type="component" value="Unplaced"/>
</dbReference>
<keyword evidence="4" id="KW-0732">Signal</keyword>
<keyword evidence="6 11" id="KW-1133">Transmembrane helix</keyword>
<sequence>MSEAIPGAPRYVEIGYLDGQPIERYDSKSGKMHPLTPWISHSVSLMENYWEVQSSLAQLNEEGFEHFTVILERYYNGYDEMGTGTCFVNEFSCKDGSCILWGYICDMNEDCRDGSDETPGLCNIGGLHTLQCVDGCELSDDGTEKLYHREAYDGKELTDWDIVWDIYRHRKGFWGQTCIGWLRRHLEFQKKNLPTEAPDVKLIHRPINGSLETLICKVNGFFPKDINAFWLKDGKIVDDENIHVKVVPNADGTYQARLTIQVDPTEAQHYECHIDHASLNEPLHKGWRWSDSAWPIVGSVAAAVAVGLVVVSGLIFYTNKPSVAPSEQPADETAME</sequence>
<evidence type="ECO:0000256" key="11">
    <source>
        <dbReference type="SAM" id="Phobius"/>
    </source>
</evidence>
<dbReference type="CDD" id="cd00112">
    <property type="entry name" value="LDLa"/>
    <property type="match status" value="1"/>
</dbReference>
<proteinExistence type="predicted"/>
<dbReference type="GO" id="GO:0042612">
    <property type="term" value="C:MHC class I protein complex"/>
    <property type="evidence" value="ECO:0007669"/>
    <property type="project" value="UniProtKB-KW"/>
</dbReference>
<evidence type="ECO:0000256" key="8">
    <source>
        <dbReference type="ARBA" id="ARBA00023157"/>
    </source>
</evidence>
<evidence type="ECO:0000256" key="2">
    <source>
        <dbReference type="ARBA" id="ARBA00022451"/>
    </source>
</evidence>
<keyword evidence="8 10" id="KW-1015">Disulfide bond</keyword>
<dbReference type="Gene3D" id="3.30.500.10">
    <property type="entry name" value="MHC class I-like antigen recognition-like"/>
    <property type="match status" value="1"/>
</dbReference>
<dbReference type="InterPro" id="IPR013783">
    <property type="entry name" value="Ig-like_fold"/>
</dbReference>
<evidence type="ECO:0000256" key="6">
    <source>
        <dbReference type="ARBA" id="ARBA00022989"/>
    </source>
</evidence>
<dbReference type="Pfam" id="PF00057">
    <property type="entry name" value="Ldl_recept_a"/>
    <property type="match status" value="1"/>
</dbReference>
<dbReference type="PROSITE" id="PS01209">
    <property type="entry name" value="LDLRA_1"/>
    <property type="match status" value="1"/>
</dbReference>
<dbReference type="InterPro" id="IPR002172">
    <property type="entry name" value="LDrepeatLR_classA_rpt"/>
</dbReference>
<dbReference type="SMART" id="SM00407">
    <property type="entry name" value="IGc1"/>
    <property type="match status" value="1"/>
</dbReference>
<evidence type="ECO:0000256" key="4">
    <source>
        <dbReference type="ARBA" id="ARBA00022729"/>
    </source>
</evidence>
<evidence type="ECO:0000313" key="14">
    <source>
        <dbReference type="Proteomes" id="UP000001646"/>
    </source>
</evidence>
<dbReference type="Pfam" id="PF00129">
    <property type="entry name" value="MHC_I"/>
    <property type="match status" value="1"/>
</dbReference>
<accession>H9G890</accession>
<evidence type="ECO:0000256" key="10">
    <source>
        <dbReference type="PROSITE-ProRule" id="PRU00124"/>
    </source>
</evidence>
<evidence type="ECO:0000259" key="12">
    <source>
        <dbReference type="PROSITE" id="PS50835"/>
    </source>
</evidence>
<dbReference type="Gene3D" id="2.60.40.10">
    <property type="entry name" value="Immunoglobulins"/>
    <property type="match status" value="1"/>
</dbReference>
<keyword evidence="5" id="KW-0391">Immunity</keyword>
<dbReference type="Gene3D" id="4.10.400.10">
    <property type="entry name" value="Low-density Lipoprotein Receptor"/>
    <property type="match status" value="1"/>
</dbReference>
<feature type="transmembrane region" description="Helical" evidence="11">
    <location>
        <begin position="293"/>
        <end position="317"/>
    </location>
</feature>
<dbReference type="InterPro" id="IPR050208">
    <property type="entry name" value="MHC_class-I_related"/>
</dbReference>
<evidence type="ECO:0000256" key="9">
    <source>
        <dbReference type="ARBA" id="ARBA00023180"/>
    </source>
</evidence>
<dbReference type="InterPro" id="IPR036179">
    <property type="entry name" value="Ig-like_dom_sf"/>
</dbReference>
<dbReference type="PROSITE" id="PS50068">
    <property type="entry name" value="LDLRA_2"/>
    <property type="match status" value="1"/>
</dbReference>
<dbReference type="SUPFAM" id="SSF54452">
    <property type="entry name" value="MHC antigen-recognition domain"/>
    <property type="match status" value="1"/>
</dbReference>
<evidence type="ECO:0000256" key="3">
    <source>
        <dbReference type="ARBA" id="ARBA00022692"/>
    </source>
</evidence>
<dbReference type="AlphaFoldDB" id="H9G890"/>
<feature type="disulfide bond" evidence="10">
    <location>
        <begin position="93"/>
        <end position="111"/>
    </location>
</feature>
<reference evidence="13" key="3">
    <citation type="submission" date="2025-09" db="UniProtKB">
        <authorList>
            <consortium name="Ensembl"/>
        </authorList>
    </citation>
    <scope>IDENTIFICATION</scope>
</reference>